<dbReference type="AlphaFoldDB" id="A0A0J0XIK7"/>
<evidence type="ECO:0000256" key="2">
    <source>
        <dbReference type="SAM" id="Phobius"/>
    </source>
</evidence>
<dbReference type="RefSeq" id="XP_018277407.1">
    <property type="nucleotide sequence ID" value="XM_018426827.1"/>
</dbReference>
<evidence type="ECO:0000256" key="1">
    <source>
        <dbReference type="SAM" id="MobiDB-lite"/>
    </source>
</evidence>
<sequence>MAPLPQTSAPPQPEPTAAPMAKSSVPFAAIIGAVLGGMLLLVVGGAVVRWRKRRKTPDYDVALSRVPTLAHSPGPKPSPSFTSTAAQTPPVDSPDLCADNGSRVAQHTDAAPPYTLSYTPPPSRIPVLSQTQPVSVGSRR</sequence>
<dbReference type="GeneID" id="28987430"/>
<proteinExistence type="predicted"/>
<dbReference type="CDD" id="cd12087">
    <property type="entry name" value="TM_EGFR-like"/>
    <property type="match status" value="1"/>
</dbReference>
<evidence type="ECO:0000313" key="3">
    <source>
        <dbReference type="EMBL" id="KLT40916.1"/>
    </source>
</evidence>
<keyword evidence="2" id="KW-0472">Membrane</keyword>
<feature type="transmembrane region" description="Helical" evidence="2">
    <location>
        <begin position="27"/>
        <end position="48"/>
    </location>
</feature>
<dbReference type="EMBL" id="KQ087226">
    <property type="protein sequence ID" value="KLT40916.1"/>
    <property type="molecule type" value="Genomic_DNA"/>
</dbReference>
<keyword evidence="2" id="KW-1133">Transmembrane helix</keyword>
<feature type="compositionally biased region" description="Polar residues" evidence="1">
    <location>
        <begin position="128"/>
        <end position="140"/>
    </location>
</feature>
<organism evidence="3 4">
    <name type="scientific">Cutaneotrichosporon oleaginosum</name>
    <dbReference type="NCBI Taxonomy" id="879819"/>
    <lineage>
        <taxon>Eukaryota</taxon>
        <taxon>Fungi</taxon>
        <taxon>Dikarya</taxon>
        <taxon>Basidiomycota</taxon>
        <taxon>Agaricomycotina</taxon>
        <taxon>Tremellomycetes</taxon>
        <taxon>Trichosporonales</taxon>
        <taxon>Trichosporonaceae</taxon>
        <taxon>Cutaneotrichosporon</taxon>
    </lineage>
</organism>
<evidence type="ECO:0000313" key="4">
    <source>
        <dbReference type="Proteomes" id="UP000053611"/>
    </source>
</evidence>
<dbReference type="Proteomes" id="UP000053611">
    <property type="component" value="Unassembled WGS sequence"/>
</dbReference>
<gene>
    <name evidence="3" type="ORF">CC85DRAFT_329483</name>
</gene>
<feature type="region of interest" description="Disordered" evidence="1">
    <location>
        <begin position="66"/>
        <end position="140"/>
    </location>
</feature>
<reference evidence="3 4" key="1">
    <citation type="submission" date="2015-03" db="EMBL/GenBank/DDBJ databases">
        <title>Genomics and transcriptomics of the oil-accumulating basidiomycete yeast T. oleaginosus allow insights into substrate utilization and the diverse evolutionary trajectories of mating systems in fungi.</title>
        <authorList>
            <consortium name="DOE Joint Genome Institute"/>
            <person name="Kourist R."/>
            <person name="Kracht O."/>
            <person name="Bracharz F."/>
            <person name="Lipzen A."/>
            <person name="Nolan M."/>
            <person name="Ohm R."/>
            <person name="Grigoriev I."/>
            <person name="Sun S."/>
            <person name="Heitman J."/>
            <person name="Bruck T."/>
            <person name="Nowrousian M."/>
        </authorList>
    </citation>
    <scope>NUCLEOTIDE SEQUENCE [LARGE SCALE GENOMIC DNA]</scope>
    <source>
        <strain evidence="3 4">IBC0246</strain>
    </source>
</reference>
<accession>A0A0J0XIK7</accession>
<name>A0A0J0XIK7_9TREE</name>
<protein>
    <submittedName>
        <fullName evidence="3">Uncharacterized protein</fullName>
    </submittedName>
</protein>
<keyword evidence="4" id="KW-1185">Reference proteome</keyword>
<keyword evidence="2" id="KW-0812">Transmembrane</keyword>